<dbReference type="EMBL" id="AP026798">
    <property type="protein sequence ID" value="BDR53590.1"/>
    <property type="molecule type" value="Genomic_DNA"/>
</dbReference>
<evidence type="ECO:0000256" key="6">
    <source>
        <dbReference type="SAM" id="SignalP"/>
    </source>
</evidence>
<feature type="transmembrane region" description="Helical" evidence="5">
    <location>
        <begin position="591"/>
        <end position="613"/>
    </location>
</feature>
<gene>
    <name evidence="9" type="ORF">KIM372_14970</name>
</gene>
<proteinExistence type="predicted"/>
<dbReference type="Pfam" id="PF17802">
    <property type="entry name" value="SpaA"/>
    <property type="match status" value="1"/>
</dbReference>
<accession>A0ABM8B9N1</accession>
<keyword evidence="5" id="KW-0472">Membrane</keyword>
<protein>
    <recommendedName>
        <fullName evidence="11">Fimbrial subunit FimA</fullName>
    </recommendedName>
</protein>
<dbReference type="Gene3D" id="2.60.40.740">
    <property type="match status" value="1"/>
</dbReference>
<keyword evidence="5" id="KW-0812">Transmembrane</keyword>
<evidence type="ECO:0000256" key="1">
    <source>
        <dbReference type="ARBA" id="ARBA00022512"/>
    </source>
</evidence>
<name>A0ABM8B9N1_9BIFI</name>
<dbReference type="InterPro" id="IPR019931">
    <property type="entry name" value="LPXTG_anchor"/>
</dbReference>
<sequence>MSNSSIRSKAVASIACIATALGLLAWSVSARPAQADDSVVDVSASSGSITVQGKGSSMNGHTFSAVQIGEYVDATADTTANPAVLTSVSVGTAPAIKTAAQAALTAAGQTSVNDAYAGNPVGQAAALWLGFESTTPHAPTGDITSNSQSKAWAGHLRDFVTALAAHADFATALAGLPAAQKNQAAATVAADADASVTFSGLAQGLYVVIDTTARGNTTDQAQRDTMSIPMLVGTAVGGYTKFKGETAPNSDLGVIKLKNNVPTISKEIVLAAGQDASVSIGDFVHYRITASVPLTTGFSSYTYKMVDTPDSSLTPLAPDTTGKELSVSVGSSYGSGATAVAANLYSASVASGALTVDFTGISDPAFAFGKNIYVDYWMQVNLAATAGKLSNNLSVVYSNDPQNPTTTATAKAASVSVYTYAFSLIKKAKVDQAVLTGAKFSLSKDGRALTFTQVKDASNNPIPGSYKLAQDQASGTTEIEVSSDASPTAVVPKGQLHIDGLGTGTYTVSESTAPQGYSQTFKPSYKEVVGLGGAGHDDLTNPVFSNGRDGWGLVAQAAAAPGSSSNHYESDGAVVVNNVTSISQLPATGGAGIILALIIALVLALAGTVLMILRRRRKPMSR</sequence>
<keyword evidence="3 6" id="KW-0732">Signal</keyword>
<evidence type="ECO:0000256" key="2">
    <source>
        <dbReference type="ARBA" id="ARBA00022525"/>
    </source>
</evidence>
<organism evidence="9 10">
    <name type="scientific">Bombiscardovia nodaiensis</name>
    <dbReference type="NCBI Taxonomy" id="2932181"/>
    <lineage>
        <taxon>Bacteria</taxon>
        <taxon>Bacillati</taxon>
        <taxon>Actinomycetota</taxon>
        <taxon>Actinomycetes</taxon>
        <taxon>Bifidobacteriales</taxon>
        <taxon>Bifidobacteriaceae</taxon>
        <taxon>Bombiscardovia</taxon>
    </lineage>
</organism>
<feature type="domain" description="SpaA-like prealbumin fold" evidence="8">
    <location>
        <begin position="423"/>
        <end position="519"/>
    </location>
</feature>
<keyword evidence="4" id="KW-0572">Peptidoglycan-anchor</keyword>
<feature type="chain" id="PRO_5047276522" description="Fimbrial subunit FimA" evidence="6">
    <location>
        <begin position="36"/>
        <end position="622"/>
    </location>
</feature>
<reference evidence="9 10" key="1">
    <citation type="journal article" date="2023" name="Microbiol. Spectr.">
        <title>Symbiosis of Carpenter Bees with Uncharacterized Lactic Acid Bacteria Showing NAD Auxotrophy.</title>
        <authorList>
            <person name="Kawasaki S."/>
            <person name="Ozawa K."/>
            <person name="Mori T."/>
            <person name="Yamamoto A."/>
            <person name="Ito M."/>
            <person name="Ohkuma M."/>
            <person name="Sakamoto M."/>
            <person name="Matsutani M."/>
        </authorList>
    </citation>
    <scope>NUCLEOTIDE SEQUENCE [LARGE SCALE GENOMIC DNA]</scope>
    <source>
        <strain evidence="9 10">Kim37-2</strain>
    </source>
</reference>
<evidence type="ECO:0000256" key="5">
    <source>
        <dbReference type="SAM" id="Phobius"/>
    </source>
</evidence>
<evidence type="ECO:0000256" key="4">
    <source>
        <dbReference type="ARBA" id="ARBA00023088"/>
    </source>
</evidence>
<dbReference type="InterPro" id="IPR026466">
    <property type="entry name" value="Fim_isopep_form_D2_dom"/>
</dbReference>
<evidence type="ECO:0008006" key="11">
    <source>
        <dbReference type="Google" id="ProtNLM"/>
    </source>
</evidence>
<dbReference type="InterPro" id="IPR041033">
    <property type="entry name" value="SpaA_PFL_dom_1"/>
</dbReference>
<keyword evidence="5" id="KW-1133">Transmembrane helix</keyword>
<dbReference type="InterPro" id="IPR013783">
    <property type="entry name" value="Ig-like_fold"/>
</dbReference>
<feature type="domain" description="Gram-positive cocci surface proteins LPxTG" evidence="7">
    <location>
        <begin position="583"/>
        <end position="617"/>
    </location>
</feature>
<dbReference type="Pfam" id="PF00746">
    <property type="entry name" value="Gram_pos_anchor"/>
    <property type="match status" value="1"/>
</dbReference>
<feature type="signal peptide" evidence="6">
    <location>
        <begin position="1"/>
        <end position="35"/>
    </location>
</feature>
<dbReference type="Proteomes" id="UP001321766">
    <property type="component" value="Chromosome"/>
</dbReference>
<evidence type="ECO:0000259" key="7">
    <source>
        <dbReference type="Pfam" id="PF00746"/>
    </source>
</evidence>
<dbReference type="Gene3D" id="2.60.40.10">
    <property type="entry name" value="Immunoglobulins"/>
    <property type="match status" value="1"/>
</dbReference>
<keyword evidence="10" id="KW-1185">Reference proteome</keyword>
<evidence type="ECO:0000259" key="8">
    <source>
        <dbReference type="Pfam" id="PF17802"/>
    </source>
</evidence>
<dbReference type="NCBIfam" id="TIGR04226">
    <property type="entry name" value="RrgB_K2N_iso_D2"/>
    <property type="match status" value="1"/>
</dbReference>
<evidence type="ECO:0000256" key="3">
    <source>
        <dbReference type="ARBA" id="ARBA00022729"/>
    </source>
</evidence>
<dbReference type="NCBIfam" id="TIGR01167">
    <property type="entry name" value="LPXTG_anchor"/>
    <property type="match status" value="1"/>
</dbReference>
<keyword evidence="1" id="KW-0134">Cell wall</keyword>
<evidence type="ECO:0000313" key="9">
    <source>
        <dbReference type="EMBL" id="BDR53590.1"/>
    </source>
</evidence>
<keyword evidence="2" id="KW-0964">Secreted</keyword>
<evidence type="ECO:0000313" key="10">
    <source>
        <dbReference type="Proteomes" id="UP001321766"/>
    </source>
</evidence>